<proteinExistence type="predicted"/>
<dbReference type="PANTHER" id="PTHR44329:SF288">
    <property type="entry name" value="MITOGEN-ACTIVATED PROTEIN KINASE KINASE KINASE 20"/>
    <property type="match status" value="1"/>
</dbReference>
<dbReference type="VEuPathDB" id="AmoebaDB:ACA1_162370"/>
<dbReference type="InterPro" id="IPR000719">
    <property type="entry name" value="Prot_kinase_dom"/>
</dbReference>
<dbReference type="PROSITE" id="PS50011">
    <property type="entry name" value="PROTEIN_KINASE_DOM"/>
    <property type="match status" value="1"/>
</dbReference>
<evidence type="ECO:0000313" key="11">
    <source>
        <dbReference type="Proteomes" id="UP000011083"/>
    </source>
</evidence>
<feature type="transmembrane region" description="Helical" evidence="8">
    <location>
        <begin position="46"/>
        <end position="64"/>
    </location>
</feature>
<dbReference type="InterPro" id="IPR001245">
    <property type="entry name" value="Ser-Thr/Tyr_kinase_cat_dom"/>
</dbReference>
<evidence type="ECO:0000256" key="6">
    <source>
        <dbReference type="ARBA" id="ARBA00048679"/>
    </source>
</evidence>
<keyword evidence="8" id="KW-1133">Transmembrane helix</keyword>
<dbReference type="EMBL" id="KB007961">
    <property type="protein sequence ID" value="ELR18062.1"/>
    <property type="molecule type" value="Genomic_DNA"/>
</dbReference>
<keyword evidence="3 10" id="KW-0418">Kinase</keyword>
<dbReference type="Pfam" id="PF00069">
    <property type="entry name" value="Pkinase"/>
    <property type="match status" value="1"/>
</dbReference>
<dbReference type="KEGG" id="acan:ACA1_162370"/>
<dbReference type="OrthoDB" id="28230at2759"/>
<dbReference type="Proteomes" id="UP000011083">
    <property type="component" value="Unassembled WGS sequence"/>
</dbReference>
<feature type="compositionally biased region" description="Basic and acidic residues" evidence="7">
    <location>
        <begin position="1"/>
        <end position="11"/>
    </location>
</feature>
<keyword evidence="4" id="KW-0067">ATP-binding</keyword>
<dbReference type="Pfam" id="PF07714">
    <property type="entry name" value="PK_Tyr_Ser-Thr"/>
    <property type="match status" value="1"/>
</dbReference>
<name>L8GYN7_ACACF</name>
<evidence type="ECO:0000256" key="1">
    <source>
        <dbReference type="ARBA" id="ARBA00022679"/>
    </source>
</evidence>
<keyword evidence="8" id="KW-0812">Transmembrane</keyword>
<comment type="catalytic activity">
    <reaction evidence="6">
        <text>L-seryl-[protein] + ATP = O-phospho-L-seryl-[protein] + ADP + H(+)</text>
        <dbReference type="Rhea" id="RHEA:17989"/>
        <dbReference type="Rhea" id="RHEA-COMP:9863"/>
        <dbReference type="Rhea" id="RHEA-COMP:11604"/>
        <dbReference type="ChEBI" id="CHEBI:15378"/>
        <dbReference type="ChEBI" id="CHEBI:29999"/>
        <dbReference type="ChEBI" id="CHEBI:30616"/>
        <dbReference type="ChEBI" id="CHEBI:83421"/>
        <dbReference type="ChEBI" id="CHEBI:456216"/>
        <dbReference type="EC" id="2.7.11.1"/>
    </reaction>
</comment>
<sequence>MDVRSRTRREEGEEEVDRTTATATPPQFSYRRPPVARRGDQWWRSWWFVVGVAALVVALGWWLLVLKWEWYCFAWASWADPALHDARACRAVQPPCLERGRLLTAAYGFRSVYEGRLNISRLKEEGLESSPLLMLASSSGEDGSSKSASTRGQMMKVVVKELKDPKSCGDVKAHFREVAIERRLRHPSIVPYVVSCSISPRYTLVSEYMEGGTLSVGITPNMASRTYLSIMILLNANRTRGYITDFNLASWIRSGERWGVRRYWWPKGGSWKWFAPEKLRQHYYWEAADIWSYGVLFYQTLVRANNQPDEWAATVIRPFYEERILNSAVDGWRPSKPHFRSDRVVLDKAWGLVEECWRYDPYARPNATRLVTSLEDLLRQLPKSR</sequence>
<dbReference type="AlphaFoldDB" id="L8GYN7"/>
<comment type="catalytic activity">
    <reaction evidence="5">
        <text>L-threonyl-[protein] + ATP = O-phospho-L-threonyl-[protein] + ADP + H(+)</text>
        <dbReference type="Rhea" id="RHEA:46608"/>
        <dbReference type="Rhea" id="RHEA-COMP:11060"/>
        <dbReference type="Rhea" id="RHEA-COMP:11605"/>
        <dbReference type="ChEBI" id="CHEBI:15378"/>
        <dbReference type="ChEBI" id="CHEBI:30013"/>
        <dbReference type="ChEBI" id="CHEBI:30616"/>
        <dbReference type="ChEBI" id="CHEBI:61977"/>
        <dbReference type="ChEBI" id="CHEBI:456216"/>
        <dbReference type="EC" id="2.7.11.1"/>
    </reaction>
</comment>
<evidence type="ECO:0000313" key="10">
    <source>
        <dbReference type="EMBL" id="ELR18062.1"/>
    </source>
</evidence>
<keyword evidence="2" id="KW-0547">Nucleotide-binding</keyword>
<dbReference type="InterPro" id="IPR011009">
    <property type="entry name" value="Kinase-like_dom_sf"/>
</dbReference>
<evidence type="ECO:0000256" key="4">
    <source>
        <dbReference type="ARBA" id="ARBA00022840"/>
    </source>
</evidence>
<dbReference type="GO" id="GO:0004674">
    <property type="term" value="F:protein serine/threonine kinase activity"/>
    <property type="evidence" value="ECO:0007669"/>
    <property type="project" value="UniProtKB-EC"/>
</dbReference>
<keyword evidence="11" id="KW-1185">Reference proteome</keyword>
<protein>
    <submittedName>
        <fullName evidence="10">Mitogen-activated protein kinase kinase kinase</fullName>
    </submittedName>
</protein>
<accession>L8GYN7</accession>
<feature type="region of interest" description="Disordered" evidence="7">
    <location>
        <begin position="1"/>
        <end position="29"/>
    </location>
</feature>
<dbReference type="GeneID" id="14918824"/>
<feature type="domain" description="Protein kinase" evidence="9">
    <location>
        <begin position="131"/>
        <end position="378"/>
    </location>
</feature>
<dbReference type="Gene3D" id="1.10.510.10">
    <property type="entry name" value="Transferase(Phosphotransferase) domain 1"/>
    <property type="match status" value="2"/>
</dbReference>
<dbReference type="STRING" id="1257118.L8GYN7"/>
<dbReference type="RefSeq" id="XP_004340081.1">
    <property type="nucleotide sequence ID" value="XM_004340033.1"/>
</dbReference>
<organism evidence="10 11">
    <name type="scientific">Acanthamoeba castellanii (strain ATCC 30010 / Neff)</name>
    <dbReference type="NCBI Taxonomy" id="1257118"/>
    <lineage>
        <taxon>Eukaryota</taxon>
        <taxon>Amoebozoa</taxon>
        <taxon>Discosea</taxon>
        <taxon>Longamoebia</taxon>
        <taxon>Centramoebida</taxon>
        <taxon>Acanthamoebidae</taxon>
        <taxon>Acanthamoeba</taxon>
    </lineage>
</organism>
<evidence type="ECO:0000259" key="9">
    <source>
        <dbReference type="PROSITE" id="PS50011"/>
    </source>
</evidence>
<gene>
    <name evidence="10" type="ORF">ACA1_162370</name>
</gene>
<evidence type="ECO:0000256" key="2">
    <source>
        <dbReference type="ARBA" id="ARBA00022741"/>
    </source>
</evidence>
<keyword evidence="8" id="KW-0472">Membrane</keyword>
<keyword evidence="1" id="KW-0808">Transferase</keyword>
<reference evidence="10 11" key="1">
    <citation type="journal article" date="2013" name="Genome Biol.">
        <title>Genome of Acanthamoeba castellanii highlights extensive lateral gene transfer and early evolution of tyrosine kinase signaling.</title>
        <authorList>
            <person name="Clarke M."/>
            <person name="Lohan A.J."/>
            <person name="Liu B."/>
            <person name="Lagkouvardos I."/>
            <person name="Roy S."/>
            <person name="Zafar N."/>
            <person name="Bertelli C."/>
            <person name="Schilde C."/>
            <person name="Kianianmomeni A."/>
            <person name="Burglin T.R."/>
            <person name="Frech C."/>
            <person name="Turcotte B."/>
            <person name="Kopec K.O."/>
            <person name="Synnott J.M."/>
            <person name="Choo C."/>
            <person name="Paponov I."/>
            <person name="Finkler A."/>
            <person name="Soon Heng Tan C."/>
            <person name="Hutchins A.P."/>
            <person name="Weinmeier T."/>
            <person name="Rattei T."/>
            <person name="Chu J.S."/>
            <person name="Gimenez G."/>
            <person name="Irimia M."/>
            <person name="Rigden D.J."/>
            <person name="Fitzpatrick D.A."/>
            <person name="Lorenzo-Morales J."/>
            <person name="Bateman A."/>
            <person name="Chiu C.H."/>
            <person name="Tang P."/>
            <person name="Hegemann P."/>
            <person name="Fromm H."/>
            <person name="Raoult D."/>
            <person name="Greub G."/>
            <person name="Miranda-Saavedra D."/>
            <person name="Chen N."/>
            <person name="Nash P."/>
            <person name="Ginger M.L."/>
            <person name="Horn M."/>
            <person name="Schaap P."/>
            <person name="Caler L."/>
            <person name="Loftus B."/>
        </authorList>
    </citation>
    <scope>NUCLEOTIDE SEQUENCE [LARGE SCALE GENOMIC DNA]</scope>
    <source>
        <strain evidence="10 11">Neff</strain>
    </source>
</reference>
<dbReference type="SUPFAM" id="SSF56112">
    <property type="entry name" value="Protein kinase-like (PK-like)"/>
    <property type="match status" value="1"/>
</dbReference>
<evidence type="ECO:0000256" key="7">
    <source>
        <dbReference type="SAM" id="MobiDB-lite"/>
    </source>
</evidence>
<evidence type="ECO:0000256" key="8">
    <source>
        <dbReference type="SAM" id="Phobius"/>
    </source>
</evidence>
<dbReference type="InterPro" id="IPR051681">
    <property type="entry name" value="Ser/Thr_Kinases-Pseudokinases"/>
</dbReference>
<dbReference type="GO" id="GO:0005524">
    <property type="term" value="F:ATP binding"/>
    <property type="evidence" value="ECO:0007669"/>
    <property type="project" value="UniProtKB-KW"/>
</dbReference>
<evidence type="ECO:0000256" key="5">
    <source>
        <dbReference type="ARBA" id="ARBA00047899"/>
    </source>
</evidence>
<evidence type="ECO:0000256" key="3">
    <source>
        <dbReference type="ARBA" id="ARBA00022777"/>
    </source>
</evidence>
<dbReference type="PANTHER" id="PTHR44329">
    <property type="entry name" value="SERINE/THREONINE-PROTEIN KINASE TNNI3K-RELATED"/>
    <property type="match status" value="1"/>
</dbReference>